<sequence>MPYKTSQVCKELGNLAWHFQVEISCFQQPVNPIQPPRNLIEQWLRFGLAHPLQTVVGSSGGDYVMVIIFIGSRCPGRQRIDDGESATLTLNSRAS</sequence>
<protein>
    <submittedName>
        <fullName evidence="1">Uncharacterized protein</fullName>
    </submittedName>
</protein>
<evidence type="ECO:0000313" key="1">
    <source>
        <dbReference type="EMBL" id="KAF0911760.1"/>
    </source>
</evidence>
<name>A0A6G1DH16_9ORYZ</name>
<reference evidence="1 2" key="1">
    <citation type="submission" date="2019-11" db="EMBL/GenBank/DDBJ databases">
        <title>Whole genome sequence of Oryza granulata.</title>
        <authorList>
            <person name="Li W."/>
        </authorList>
    </citation>
    <scope>NUCLEOTIDE SEQUENCE [LARGE SCALE GENOMIC DNA]</scope>
    <source>
        <strain evidence="2">cv. Menghai</strain>
        <tissue evidence="1">Leaf</tissue>
    </source>
</reference>
<keyword evidence="2" id="KW-1185">Reference proteome</keyword>
<evidence type="ECO:0000313" key="2">
    <source>
        <dbReference type="Proteomes" id="UP000479710"/>
    </source>
</evidence>
<dbReference type="AlphaFoldDB" id="A0A6G1DH16"/>
<dbReference type="EMBL" id="SPHZ02000006">
    <property type="protein sequence ID" value="KAF0911760.1"/>
    <property type="molecule type" value="Genomic_DNA"/>
</dbReference>
<accession>A0A6G1DH16</accession>
<comment type="caution">
    <text evidence="1">The sequence shown here is derived from an EMBL/GenBank/DDBJ whole genome shotgun (WGS) entry which is preliminary data.</text>
</comment>
<dbReference type="Proteomes" id="UP000479710">
    <property type="component" value="Unassembled WGS sequence"/>
</dbReference>
<organism evidence="1 2">
    <name type="scientific">Oryza meyeriana var. granulata</name>
    <dbReference type="NCBI Taxonomy" id="110450"/>
    <lineage>
        <taxon>Eukaryota</taxon>
        <taxon>Viridiplantae</taxon>
        <taxon>Streptophyta</taxon>
        <taxon>Embryophyta</taxon>
        <taxon>Tracheophyta</taxon>
        <taxon>Spermatophyta</taxon>
        <taxon>Magnoliopsida</taxon>
        <taxon>Liliopsida</taxon>
        <taxon>Poales</taxon>
        <taxon>Poaceae</taxon>
        <taxon>BOP clade</taxon>
        <taxon>Oryzoideae</taxon>
        <taxon>Oryzeae</taxon>
        <taxon>Oryzinae</taxon>
        <taxon>Oryza</taxon>
        <taxon>Oryza meyeriana</taxon>
    </lineage>
</organism>
<proteinExistence type="predicted"/>
<gene>
    <name evidence="1" type="ORF">E2562_012268</name>
</gene>